<dbReference type="InterPro" id="IPR018238">
    <property type="entry name" value="Glyco_hydro_14_CS"/>
</dbReference>
<keyword evidence="7 8" id="KW-0624">Polysaccharide degradation</keyword>
<dbReference type="GO" id="GO:0016161">
    <property type="term" value="F:beta-amylase activity"/>
    <property type="evidence" value="ECO:0007669"/>
    <property type="project" value="UniProtKB-EC"/>
</dbReference>
<evidence type="ECO:0000256" key="4">
    <source>
        <dbReference type="ARBA" id="ARBA00022801"/>
    </source>
</evidence>
<dbReference type="EC" id="3.2.1.2" evidence="3 8"/>
<dbReference type="Pfam" id="PF01373">
    <property type="entry name" value="Glyco_hydro_14"/>
    <property type="match status" value="1"/>
</dbReference>
<evidence type="ECO:0000256" key="8">
    <source>
        <dbReference type="RuleBase" id="RU000509"/>
    </source>
</evidence>
<evidence type="ECO:0000256" key="7">
    <source>
        <dbReference type="ARBA" id="ARBA00023326"/>
    </source>
</evidence>
<evidence type="ECO:0000256" key="3">
    <source>
        <dbReference type="ARBA" id="ARBA00012594"/>
    </source>
</evidence>
<dbReference type="PRINTS" id="PR00750">
    <property type="entry name" value="BETAAMYLASE"/>
</dbReference>
<keyword evidence="4 8" id="KW-0378">Hydrolase</keyword>
<dbReference type="InterPro" id="IPR017853">
    <property type="entry name" value="GH"/>
</dbReference>
<accession>A0A7S2KFC9</accession>
<evidence type="ECO:0000256" key="1">
    <source>
        <dbReference type="ARBA" id="ARBA00000546"/>
    </source>
</evidence>
<dbReference type="PANTHER" id="PTHR31352:SF1">
    <property type="entry name" value="BETA-AMYLASE 3, CHLOROPLASTIC"/>
    <property type="match status" value="1"/>
</dbReference>
<evidence type="ECO:0000313" key="9">
    <source>
        <dbReference type="EMBL" id="CAD9574137.1"/>
    </source>
</evidence>
<dbReference type="AlphaFoldDB" id="A0A7S2KFC9"/>
<name>A0A7S2KFC9_9DINO</name>
<organism evidence="9">
    <name type="scientific">Zooxanthella nutricula</name>
    <dbReference type="NCBI Taxonomy" id="1333877"/>
    <lineage>
        <taxon>Eukaryota</taxon>
        <taxon>Sar</taxon>
        <taxon>Alveolata</taxon>
        <taxon>Dinophyceae</taxon>
        <taxon>Peridiniales</taxon>
        <taxon>Peridiniales incertae sedis</taxon>
        <taxon>Zooxanthella</taxon>
    </lineage>
</organism>
<dbReference type="Gene3D" id="3.20.20.80">
    <property type="entry name" value="Glycosidases"/>
    <property type="match status" value="1"/>
</dbReference>
<comment type="catalytic activity">
    <reaction evidence="1 8">
        <text>Hydrolysis of (1-&gt;4)-alpha-D-glucosidic linkages in polysaccharides so as to remove successive maltose units from the non-reducing ends of the chains.</text>
        <dbReference type="EC" id="3.2.1.2"/>
    </reaction>
</comment>
<evidence type="ECO:0000256" key="6">
    <source>
        <dbReference type="ARBA" id="ARBA00023295"/>
    </source>
</evidence>
<evidence type="ECO:0000256" key="5">
    <source>
        <dbReference type="ARBA" id="ARBA00023277"/>
    </source>
</evidence>
<keyword evidence="6 8" id="KW-0326">Glycosidase</keyword>
<proteinExistence type="inferred from homology"/>
<dbReference type="InterPro" id="IPR001554">
    <property type="entry name" value="Glyco_hydro_14"/>
</dbReference>
<gene>
    <name evidence="9" type="ORF">BRAN1462_LOCUS29399</name>
</gene>
<evidence type="ECO:0000256" key="2">
    <source>
        <dbReference type="ARBA" id="ARBA00005652"/>
    </source>
</evidence>
<protein>
    <recommendedName>
        <fullName evidence="3 8">Beta-amylase</fullName>
        <ecNumber evidence="3 8">3.2.1.2</ecNumber>
    </recommendedName>
</protein>
<keyword evidence="5 8" id="KW-0119">Carbohydrate metabolism</keyword>
<dbReference type="PROSITE" id="PS00506">
    <property type="entry name" value="BETA_AMYLASE_1"/>
    <property type="match status" value="1"/>
</dbReference>
<sequence length="455" mass="49200">MVGQWLLGGHAALGSGSQLRKPSADAIAAAPGKHVGVYVMLPLWSVGDDGSLNEGMSTWLNGTKNSGADGIMVDVWWGLTEKASQVYDFMPYQQLVTMACALGLKVQMVASFHQCGGNVGDDCSIPLPGFVRNNTDIWYTDAQGRQNTEYISLWADAVKLGDGRTPLQMYAQWFQALSDAFAPSLGNTIVELQVGLGPCGELRYPSYYSENGWSYPGIGQFQCYDPHALESLAASAPAGTNWTAPPAGLGDYNSKPSDSSAFFFQTGYKTEVGQHFLEWYSGGLIRHASEVLGEARRVFSTLPLAAKVAGMHWWYDHDSHAAELTAGYYNTNAHNAYLPIAQMLKTHDVSLDFTCMEMRNSEQSGAENNPEALVGQVARAARDAGIELGGENALARYDETAYEQIVEYKPVLSSFTYLRLSATLLGSGLEAFSGFVGRMQGGAVGKEATGGRLRR</sequence>
<dbReference type="SUPFAM" id="SSF51445">
    <property type="entry name" value="(Trans)glycosidases"/>
    <property type="match status" value="1"/>
</dbReference>
<dbReference type="GO" id="GO:0000272">
    <property type="term" value="P:polysaccharide catabolic process"/>
    <property type="evidence" value="ECO:0007669"/>
    <property type="project" value="UniProtKB-KW"/>
</dbReference>
<reference evidence="9" key="1">
    <citation type="submission" date="2021-01" db="EMBL/GenBank/DDBJ databases">
        <authorList>
            <person name="Corre E."/>
            <person name="Pelletier E."/>
            <person name="Niang G."/>
            <person name="Scheremetjew M."/>
            <person name="Finn R."/>
            <person name="Kale V."/>
            <person name="Holt S."/>
            <person name="Cochrane G."/>
            <person name="Meng A."/>
            <person name="Brown T."/>
            <person name="Cohen L."/>
        </authorList>
    </citation>
    <scope>NUCLEOTIDE SEQUENCE</scope>
    <source>
        <strain evidence="9">RCC3387</strain>
    </source>
</reference>
<dbReference type="PANTHER" id="PTHR31352">
    <property type="entry name" value="BETA-AMYLASE 1, CHLOROPLASTIC"/>
    <property type="match status" value="1"/>
</dbReference>
<dbReference type="EMBL" id="HBGW01046252">
    <property type="protein sequence ID" value="CAD9574137.1"/>
    <property type="molecule type" value="Transcribed_RNA"/>
</dbReference>
<comment type="similarity">
    <text evidence="2 8">Belongs to the glycosyl hydrolase 14 family.</text>
</comment>